<feature type="region of interest" description="Disordered" evidence="1">
    <location>
        <begin position="59"/>
        <end position="92"/>
    </location>
</feature>
<dbReference type="AlphaFoldDB" id="A0A4C2A540"/>
<evidence type="ECO:0000313" key="2">
    <source>
        <dbReference type="EMBL" id="GBP94892.1"/>
    </source>
</evidence>
<evidence type="ECO:0000256" key="1">
    <source>
        <dbReference type="SAM" id="MobiDB-lite"/>
    </source>
</evidence>
<comment type="caution">
    <text evidence="2">The sequence shown here is derived from an EMBL/GenBank/DDBJ whole genome shotgun (WGS) entry which is preliminary data.</text>
</comment>
<sequence>MRPPRADTAPGAPSQGTAGVCRFPGNSGRPRHSPQCTPRDRPKMTLHCTAPLAPLNCTPRPAPTHTCEPTDASAHRPCRAPRSRRSHLSTAAGERAVAASCGIPPPRVAIRAFDREASARGSRDVTAGRSGRRAGRAS</sequence>
<reference evidence="2 3" key="1">
    <citation type="journal article" date="2019" name="Commun. Biol.">
        <title>The bagworm genome reveals a unique fibroin gene that provides high tensile strength.</title>
        <authorList>
            <person name="Kono N."/>
            <person name="Nakamura H."/>
            <person name="Ohtoshi R."/>
            <person name="Tomita M."/>
            <person name="Numata K."/>
            <person name="Arakawa K."/>
        </authorList>
    </citation>
    <scope>NUCLEOTIDE SEQUENCE [LARGE SCALE GENOMIC DNA]</scope>
</reference>
<feature type="region of interest" description="Disordered" evidence="1">
    <location>
        <begin position="114"/>
        <end position="138"/>
    </location>
</feature>
<feature type="compositionally biased region" description="Basic residues" evidence="1">
    <location>
        <begin position="76"/>
        <end position="87"/>
    </location>
</feature>
<name>A0A4C2A540_EUMVA</name>
<organism evidence="2 3">
    <name type="scientific">Eumeta variegata</name>
    <name type="common">Bagworm moth</name>
    <name type="synonym">Eumeta japonica</name>
    <dbReference type="NCBI Taxonomy" id="151549"/>
    <lineage>
        <taxon>Eukaryota</taxon>
        <taxon>Metazoa</taxon>
        <taxon>Ecdysozoa</taxon>
        <taxon>Arthropoda</taxon>
        <taxon>Hexapoda</taxon>
        <taxon>Insecta</taxon>
        <taxon>Pterygota</taxon>
        <taxon>Neoptera</taxon>
        <taxon>Endopterygota</taxon>
        <taxon>Lepidoptera</taxon>
        <taxon>Glossata</taxon>
        <taxon>Ditrysia</taxon>
        <taxon>Tineoidea</taxon>
        <taxon>Psychidae</taxon>
        <taxon>Oiketicinae</taxon>
        <taxon>Eumeta</taxon>
    </lineage>
</organism>
<keyword evidence="3" id="KW-1185">Reference proteome</keyword>
<feature type="region of interest" description="Disordered" evidence="1">
    <location>
        <begin position="1"/>
        <end position="42"/>
    </location>
</feature>
<feature type="compositionally biased region" description="Basic and acidic residues" evidence="1">
    <location>
        <begin position="114"/>
        <end position="123"/>
    </location>
</feature>
<evidence type="ECO:0000313" key="3">
    <source>
        <dbReference type="Proteomes" id="UP000299102"/>
    </source>
</evidence>
<gene>
    <name evidence="2" type="ORF">EVAR_90809_1</name>
</gene>
<dbReference type="Proteomes" id="UP000299102">
    <property type="component" value="Unassembled WGS sequence"/>
</dbReference>
<dbReference type="EMBL" id="BGZK01002558">
    <property type="protein sequence ID" value="GBP94892.1"/>
    <property type="molecule type" value="Genomic_DNA"/>
</dbReference>
<proteinExistence type="predicted"/>
<protein>
    <submittedName>
        <fullName evidence="2">Uncharacterized protein</fullName>
    </submittedName>
</protein>
<accession>A0A4C2A540</accession>